<feature type="region of interest" description="Disordered" evidence="1">
    <location>
        <begin position="172"/>
        <end position="249"/>
    </location>
</feature>
<sequence>MLYLEDGLEDLNNRSRRQNIRIRGIPETVLPDAILPTIKAIFQSLLPNASDQELYIERAHRALRPPTYNPNTPRDIINETPILSSQRTAYESGKIPPAYLPRPTNTLLSGLSTDHTEETPGAQAPYHSLDRIRMALHVGTPLQTVGEKGGTIIHPPSGSRYARLCRPSWDNLTLPSTRPQPSHERDCEPQRRAPYAPNTPATQARVSANATRARRHEHLIGSKDGNWHQPHTGNLKPTQGRKPRTLKDW</sequence>
<feature type="compositionally biased region" description="Basic and acidic residues" evidence="1">
    <location>
        <begin position="181"/>
        <end position="191"/>
    </location>
</feature>
<feature type="compositionally biased region" description="Basic residues" evidence="1">
    <location>
        <begin position="239"/>
        <end position="249"/>
    </location>
</feature>
<keyword evidence="3" id="KW-1185">Reference proteome</keyword>
<evidence type="ECO:0000313" key="3">
    <source>
        <dbReference type="Proteomes" id="UP001295444"/>
    </source>
</evidence>
<proteinExistence type="predicted"/>
<evidence type="ECO:0000256" key="1">
    <source>
        <dbReference type="SAM" id="MobiDB-lite"/>
    </source>
</evidence>
<reference evidence="2" key="1">
    <citation type="submission" date="2022-03" db="EMBL/GenBank/DDBJ databases">
        <authorList>
            <person name="Alioto T."/>
            <person name="Alioto T."/>
            <person name="Gomez Garrido J."/>
        </authorList>
    </citation>
    <scope>NUCLEOTIDE SEQUENCE</scope>
</reference>
<name>A0AAD1VPB8_PELCU</name>
<gene>
    <name evidence="2" type="ORF">PECUL_23A031294</name>
</gene>
<feature type="region of interest" description="Disordered" evidence="1">
    <location>
        <begin position="94"/>
        <end position="123"/>
    </location>
</feature>
<evidence type="ECO:0000313" key="2">
    <source>
        <dbReference type="EMBL" id="CAH2222908.1"/>
    </source>
</evidence>
<dbReference type="Proteomes" id="UP001295444">
    <property type="component" value="Chromosome 01"/>
</dbReference>
<dbReference type="InterPro" id="IPR004244">
    <property type="entry name" value="Transposase_22"/>
</dbReference>
<dbReference type="Gene3D" id="3.30.70.1820">
    <property type="entry name" value="L1 transposable element, RRM domain"/>
    <property type="match status" value="1"/>
</dbReference>
<dbReference type="PANTHER" id="PTHR11505">
    <property type="entry name" value="L1 TRANSPOSABLE ELEMENT-RELATED"/>
    <property type="match status" value="1"/>
</dbReference>
<accession>A0AAD1VPB8</accession>
<organism evidence="2 3">
    <name type="scientific">Pelobates cultripes</name>
    <name type="common">Western spadefoot toad</name>
    <dbReference type="NCBI Taxonomy" id="61616"/>
    <lineage>
        <taxon>Eukaryota</taxon>
        <taxon>Metazoa</taxon>
        <taxon>Chordata</taxon>
        <taxon>Craniata</taxon>
        <taxon>Vertebrata</taxon>
        <taxon>Euteleostomi</taxon>
        <taxon>Amphibia</taxon>
        <taxon>Batrachia</taxon>
        <taxon>Anura</taxon>
        <taxon>Pelobatoidea</taxon>
        <taxon>Pelobatidae</taxon>
        <taxon>Pelobates</taxon>
    </lineage>
</organism>
<dbReference type="AlphaFoldDB" id="A0AAD1VPB8"/>
<protein>
    <submittedName>
        <fullName evidence="2">Uncharacterized protein</fullName>
    </submittedName>
</protein>
<feature type="compositionally biased region" description="Polar residues" evidence="1">
    <location>
        <begin position="103"/>
        <end position="113"/>
    </location>
</feature>
<dbReference type="EMBL" id="OW240912">
    <property type="protein sequence ID" value="CAH2222908.1"/>
    <property type="molecule type" value="Genomic_DNA"/>
</dbReference>
<feature type="compositionally biased region" description="Polar residues" evidence="1">
    <location>
        <begin position="199"/>
        <end position="210"/>
    </location>
</feature>